<comment type="subcellular location">
    <subcellularLocation>
        <location evidence="1">Cell envelope</location>
    </subcellularLocation>
</comment>
<proteinExistence type="inferred from homology"/>
<dbReference type="Gene3D" id="3.90.76.10">
    <property type="entry name" value="Dipeptide-binding Protein, Domain 1"/>
    <property type="match status" value="1"/>
</dbReference>
<name>A0A940PIE0_9ENTE</name>
<comment type="caution">
    <text evidence="8">The sequence shown here is derived from an EMBL/GenBank/DDBJ whole genome shotgun (WGS) entry which is preliminary data.</text>
</comment>
<keyword evidence="4 6" id="KW-0732">Signal</keyword>
<protein>
    <submittedName>
        <fullName evidence="8">Peptide ABC transporter substrate-binding protein</fullName>
    </submittedName>
</protein>
<dbReference type="CDD" id="cd08504">
    <property type="entry name" value="PBP2_OppA"/>
    <property type="match status" value="1"/>
</dbReference>
<feature type="signal peptide" evidence="6">
    <location>
        <begin position="1"/>
        <end position="21"/>
    </location>
</feature>
<dbReference type="GO" id="GO:1904680">
    <property type="term" value="F:peptide transmembrane transporter activity"/>
    <property type="evidence" value="ECO:0007669"/>
    <property type="project" value="TreeGrafter"/>
</dbReference>
<dbReference type="FunFam" id="3.90.76.10:FF:000001">
    <property type="entry name" value="Oligopeptide ABC transporter substrate-binding protein"/>
    <property type="match status" value="1"/>
</dbReference>
<evidence type="ECO:0000313" key="8">
    <source>
        <dbReference type="EMBL" id="MBP1043463.1"/>
    </source>
</evidence>
<evidence type="ECO:0000256" key="6">
    <source>
        <dbReference type="SAM" id="SignalP"/>
    </source>
</evidence>
<keyword evidence="9" id="KW-1185">Reference proteome</keyword>
<dbReference type="PANTHER" id="PTHR30290">
    <property type="entry name" value="PERIPLASMIC BINDING COMPONENT OF ABC TRANSPORTER"/>
    <property type="match status" value="1"/>
</dbReference>
<sequence>MKLKKFMFASLVTVATLSLVACGSGDKGSATDGSKDEVSDKVELAEEQTFSVIEQQEMPSADPSLATDVIGARALTNTYEGLYRLDIESEPTPAGATEFAKVSEDGLTWTLKLREESKWSNDDPVTAKDYVFAWQRTVDPATASEYASIFAPVKNATKITAGEMDKKELGVKALSDYELEITLEQPTPYFKYLLAFKQYFPQNQAVVEKYGKDFATTSEKAVYNGPFVLADFDGPGTDQDWAYVKNEKYWDADNVKLDKIDVKVIKEASTGLNLYEDGQIEDAILTGELAQQMADNEELNIEKLASTYYMELNQADEKSPFRNANLRKAISYSIDRDALATQILGDGSVAARGLVPAEMSFNPKTKEDFAEEAGNFLEYDKEKAKEYWEKAKKELNIKDLEMNILSSDTDSSKKTVEYIQGAIQENLDGVKVTVSPVPFSVRLDRSNKGDFDMVIGGWSGDYTDPITFIELFTKDNSYNRGKYSNADYDKQAKESATTNVSDDNARWTNLIDAEKILMDEMGVIPLYQKAEAHLRTAKIKDIAIHPAGAHYDYKWAYKVK</sequence>
<reference evidence="8" key="1">
    <citation type="submission" date="2020-12" db="EMBL/GenBank/DDBJ databases">
        <title>Vagococcus allomyrinae sp. nov. and Enterococcus lavae sp. nov., isolated from the larvae of Allomyrina dichotoma.</title>
        <authorList>
            <person name="Lee S.D."/>
        </authorList>
    </citation>
    <scope>NUCLEOTIDE SEQUENCE</scope>
    <source>
        <strain evidence="8">BWB3-3</strain>
    </source>
</reference>
<evidence type="ECO:0000256" key="3">
    <source>
        <dbReference type="ARBA" id="ARBA00022448"/>
    </source>
</evidence>
<dbReference type="InterPro" id="IPR030678">
    <property type="entry name" value="Peptide/Ni-bd"/>
</dbReference>
<comment type="similarity">
    <text evidence="2">Belongs to the bacterial solute-binding protein 5 family.</text>
</comment>
<evidence type="ECO:0000256" key="4">
    <source>
        <dbReference type="ARBA" id="ARBA00022729"/>
    </source>
</evidence>
<dbReference type="AlphaFoldDB" id="A0A940PIE0"/>
<dbReference type="Gene3D" id="3.10.105.10">
    <property type="entry name" value="Dipeptide-binding Protein, Domain 3"/>
    <property type="match status" value="1"/>
</dbReference>
<dbReference type="InterPro" id="IPR039424">
    <property type="entry name" value="SBP_5"/>
</dbReference>
<keyword evidence="5" id="KW-0571">Peptide transport</keyword>
<evidence type="ECO:0000256" key="5">
    <source>
        <dbReference type="ARBA" id="ARBA00022856"/>
    </source>
</evidence>
<accession>A0A940PIE0</accession>
<dbReference type="GO" id="GO:0043190">
    <property type="term" value="C:ATP-binding cassette (ABC) transporter complex"/>
    <property type="evidence" value="ECO:0007669"/>
    <property type="project" value="InterPro"/>
</dbReference>
<feature type="domain" description="Solute-binding protein family 5" evidence="7">
    <location>
        <begin position="90"/>
        <end position="477"/>
    </location>
</feature>
<dbReference type="PIRSF" id="PIRSF002741">
    <property type="entry name" value="MppA"/>
    <property type="match status" value="1"/>
</dbReference>
<dbReference type="SUPFAM" id="SSF53850">
    <property type="entry name" value="Periplasmic binding protein-like II"/>
    <property type="match status" value="1"/>
</dbReference>
<dbReference type="Proteomes" id="UP000674938">
    <property type="component" value="Unassembled WGS sequence"/>
</dbReference>
<dbReference type="PROSITE" id="PS51257">
    <property type="entry name" value="PROKAR_LIPOPROTEIN"/>
    <property type="match status" value="1"/>
</dbReference>
<gene>
    <name evidence="8" type="ORF">I6N95_20780</name>
</gene>
<evidence type="ECO:0000313" key="9">
    <source>
        <dbReference type="Proteomes" id="UP000674938"/>
    </source>
</evidence>
<dbReference type="GO" id="GO:0015833">
    <property type="term" value="P:peptide transport"/>
    <property type="evidence" value="ECO:0007669"/>
    <property type="project" value="UniProtKB-KW"/>
</dbReference>
<dbReference type="FunFam" id="3.10.105.10:FF:000001">
    <property type="entry name" value="Oligopeptide ABC transporter, oligopeptide-binding protein"/>
    <property type="match status" value="1"/>
</dbReference>
<feature type="chain" id="PRO_5038972538" evidence="6">
    <location>
        <begin position="22"/>
        <end position="560"/>
    </location>
</feature>
<keyword evidence="3" id="KW-0813">Transport</keyword>
<keyword evidence="5" id="KW-0653">Protein transport</keyword>
<evidence type="ECO:0000259" key="7">
    <source>
        <dbReference type="Pfam" id="PF00496"/>
    </source>
</evidence>
<dbReference type="RefSeq" id="WP_209531276.1">
    <property type="nucleotide sequence ID" value="NZ_JAEEGA010000016.1"/>
</dbReference>
<evidence type="ECO:0000256" key="1">
    <source>
        <dbReference type="ARBA" id="ARBA00004196"/>
    </source>
</evidence>
<dbReference type="EMBL" id="JAEEGA010000016">
    <property type="protein sequence ID" value="MBP1043463.1"/>
    <property type="molecule type" value="Genomic_DNA"/>
</dbReference>
<evidence type="ECO:0000256" key="2">
    <source>
        <dbReference type="ARBA" id="ARBA00005695"/>
    </source>
</evidence>
<dbReference type="Pfam" id="PF00496">
    <property type="entry name" value="SBP_bac_5"/>
    <property type="match status" value="1"/>
</dbReference>
<organism evidence="8 9">
    <name type="scientific">Vagococcus allomyrinae</name>
    <dbReference type="NCBI Taxonomy" id="2794353"/>
    <lineage>
        <taxon>Bacteria</taxon>
        <taxon>Bacillati</taxon>
        <taxon>Bacillota</taxon>
        <taxon>Bacilli</taxon>
        <taxon>Lactobacillales</taxon>
        <taxon>Enterococcaceae</taxon>
        <taxon>Vagococcus</taxon>
    </lineage>
</organism>
<dbReference type="InterPro" id="IPR000914">
    <property type="entry name" value="SBP_5_dom"/>
</dbReference>
<dbReference type="GO" id="GO:0030288">
    <property type="term" value="C:outer membrane-bounded periplasmic space"/>
    <property type="evidence" value="ECO:0007669"/>
    <property type="project" value="UniProtKB-ARBA"/>
</dbReference>
<dbReference type="PANTHER" id="PTHR30290:SF10">
    <property type="entry name" value="PERIPLASMIC OLIGOPEPTIDE-BINDING PROTEIN-RELATED"/>
    <property type="match status" value="1"/>
</dbReference>
<dbReference type="Gene3D" id="3.40.190.10">
    <property type="entry name" value="Periplasmic binding protein-like II"/>
    <property type="match status" value="1"/>
</dbReference>